<feature type="transmembrane region" description="Helical" evidence="1">
    <location>
        <begin position="118"/>
        <end position="136"/>
    </location>
</feature>
<protein>
    <submittedName>
        <fullName evidence="2">Uncharacterized protein</fullName>
    </submittedName>
</protein>
<keyword evidence="1" id="KW-0472">Membrane</keyword>
<keyword evidence="1" id="KW-0812">Transmembrane</keyword>
<feature type="transmembrane region" description="Helical" evidence="1">
    <location>
        <begin position="27"/>
        <end position="46"/>
    </location>
</feature>
<evidence type="ECO:0000256" key="1">
    <source>
        <dbReference type="SAM" id="Phobius"/>
    </source>
</evidence>
<name>A0A1E4S365_CYBJN</name>
<keyword evidence="1" id="KW-1133">Transmembrane helix</keyword>
<gene>
    <name evidence="2" type="ORF">CYBJADRAFT_80850</name>
</gene>
<feature type="transmembrane region" description="Helical" evidence="1">
    <location>
        <begin position="94"/>
        <end position="112"/>
    </location>
</feature>
<organism evidence="2 3">
    <name type="scientific">Cyberlindnera jadinii (strain ATCC 18201 / CBS 1600 / BCRC 20928 / JCM 3617 / NBRC 0987 / NRRL Y-1542)</name>
    <name type="common">Torula yeast</name>
    <name type="synonym">Candida utilis</name>
    <dbReference type="NCBI Taxonomy" id="983966"/>
    <lineage>
        <taxon>Eukaryota</taxon>
        <taxon>Fungi</taxon>
        <taxon>Dikarya</taxon>
        <taxon>Ascomycota</taxon>
        <taxon>Saccharomycotina</taxon>
        <taxon>Saccharomycetes</taxon>
        <taxon>Phaffomycetales</taxon>
        <taxon>Phaffomycetaceae</taxon>
        <taxon>Cyberlindnera</taxon>
    </lineage>
</organism>
<evidence type="ECO:0000313" key="3">
    <source>
        <dbReference type="Proteomes" id="UP000094389"/>
    </source>
</evidence>
<sequence length="159" mass="18571">MFSECLTDQDFVPVTTKRWQFSIDNKCLTIIATLFMTTWISLHVLWPLRSPLLLFINWIIILIKTVGVILNDVFKVGIMIKALSNPISSNSLSATRIAFLPILFLLRVLHFFQFSFCYAYCISSFASYSISYSSIIKLRFRFRSWRPLWYICDLCMGIL</sequence>
<reference evidence="2 3" key="1">
    <citation type="journal article" date="2016" name="Proc. Natl. Acad. Sci. U.S.A.">
        <title>Comparative genomics of biotechnologically important yeasts.</title>
        <authorList>
            <person name="Riley R."/>
            <person name="Haridas S."/>
            <person name="Wolfe K.H."/>
            <person name="Lopes M.R."/>
            <person name="Hittinger C.T."/>
            <person name="Goeker M."/>
            <person name="Salamov A.A."/>
            <person name="Wisecaver J.H."/>
            <person name="Long T.M."/>
            <person name="Calvey C.H."/>
            <person name="Aerts A.L."/>
            <person name="Barry K.W."/>
            <person name="Choi C."/>
            <person name="Clum A."/>
            <person name="Coughlan A.Y."/>
            <person name="Deshpande S."/>
            <person name="Douglass A.P."/>
            <person name="Hanson S.J."/>
            <person name="Klenk H.-P."/>
            <person name="LaButti K.M."/>
            <person name="Lapidus A."/>
            <person name="Lindquist E.A."/>
            <person name="Lipzen A.M."/>
            <person name="Meier-Kolthoff J.P."/>
            <person name="Ohm R.A."/>
            <person name="Otillar R.P."/>
            <person name="Pangilinan J.L."/>
            <person name="Peng Y."/>
            <person name="Rokas A."/>
            <person name="Rosa C.A."/>
            <person name="Scheuner C."/>
            <person name="Sibirny A.A."/>
            <person name="Slot J.C."/>
            <person name="Stielow J.B."/>
            <person name="Sun H."/>
            <person name="Kurtzman C.P."/>
            <person name="Blackwell M."/>
            <person name="Grigoriev I.V."/>
            <person name="Jeffries T.W."/>
        </authorList>
    </citation>
    <scope>NUCLEOTIDE SEQUENCE [LARGE SCALE GENOMIC DNA]</scope>
    <source>
        <strain evidence="3">ATCC 18201 / CBS 1600 / BCRC 20928 / JCM 3617 / NBRC 0987 / NRRL Y-1542</strain>
    </source>
</reference>
<dbReference type="RefSeq" id="XP_020071006.1">
    <property type="nucleotide sequence ID" value="XM_020217949.1"/>
</dbReference>
<dbReference type="GeneID" id="30992345"/>
<evidence type="ECO:0000313" key="2">
    <source>
        <dbReference type="EMBL" id="ODV73967.1"/>
    </source>
</evidence>
<accession>A0A1E4S365</accession>
<dbReference type="EMBL" id="KV453929">
    <property type="protein sequence ID" value="ODV73967.1"/>
    <property type="molecule type" value="Genomic_DNA"/>
</dbReference>
<feature type="transmembrane region" description="Helical" evidence="1">
    <location>
        <begin position="52"/>
        <end position="74"/>
    </location>
</feature>
<keyword evidence="3" id="KW-1185">Reference proteome</keyword>
<proteinExistence type="predicted"/>
<dbReference type="AlphaFoldDB" id="A0A1E4S365"/>
<dbReference type="Proteomes" id="UP000094389">
    <property type="component" value="Unassembled WGS sequence"/>
</dbReference>